<evidence type="ECO:0000313" key="5">
    <source>
        <dbReference type="Proteomes" id="UP000308549"/>
    </source>
</evidence>
<sequence length="826" mass="90441">MEDLLAQERVAEQHVYGLLKDPSAPLGILLQGYDTYRQLCQANILADFASAEKREAKLWQAHTEGRKFFSRNLKNLRKAESEQPVAIRSLIKLFLTFLKDSEKFYRGYIHALSETFGGIPELEAIAQSVKTPNNGGTSESSPAVAAPKLRVAVLGSCHQALIYLGDLSRYRASDKLDKEPKYGPALGYYGLACTIQPASGLGYHQQAVIALEQKDHLRAAYNLYRAIVVENPHPNAMNNLKLEFEKVSSAFKKGELIPMGSSKDPQAPRRVLEGWFVRMHGLCFAGEQFKGHDELENELLGHLAAIVKQPALNVDSTLMRMVVVNLAAHTTVNWQMAFFWFLRLNLRTYTRLLDIFNSGLSVLRDSDEIPEEPVEKLTPALRRILPLLRLYSAWLSSNVHIIAGLAEDDALSVYIDDLWRAYSRAVAAVADDQIFGIWTLEEYRAEYMLEEDADVLGFKPLQNEWTKIWRNWYDKASGTLKPKFSDAHIARMLPEEEMLARLMGLLDDGLHLAHDVDEAPISLLGTKVHYGQPPEEDVAAFEKAQQDLKDKPWPKPKPLSYAAAAAKSRARQAQKQASIQASTPAKAANGPPASSAHSRQAQLSRMVDELLDEEEGNNPVTPPQQHALHPAVVPDGDSYMNGTNSMGGTYYGGSDFANVPSYQPKLPSTSLPRSPRAAGAAATTPSAFHTPKGAVAPSSLERMQSVSTIWNKMAANAAPTSPSFPSGLPTGTLSSPAQIRQQGHSRGNSASSIRSRNSQNAPMGDSWSSLGSAPGVQASHVPNDGYSRFSASGDMASPLLFGAGNNMWSTSNSSFRNISPPNGQGG</sequence>
<dbReference type="OrthoDB" id="69928at2759"/>
<dbReference type="PANTHER" id="PTHR15696:SF36">
    <property type="entry name" value="NONSENSE-MEDIATED MRNA DECAY FACTOR"/>
    <property type="match status" value="1"/>
</dbReference>
<gene>
    <name evidence="4" type="ORF">B0A50_04738</name>
</gene>
<feature type="compositionally biased region" description="Low complexity" evidence="1">
    <location>
        <begin position="558"/>
        <end position="581"/>
    </location>
</feature>
<feature type="region of interest" description="Disordered" evidence="1">
    <location>
        <begin position="717"/>
        <end position="789"/>
    </location>
</feature>
<dbReference type="InterPro" id="IPR019458">
    <property type="entry name" value="Est1-like_N"/>
</dbReference>
<dbReference type="SUPFAM" id="SSF48452">
    <property type="entry name" value="TPR-like"/>
    <property type="match status" value="1"/>
</dbReference>
<dbReference type="Proteomes" id="UP000308549">
    <property type="component" value="Unassembled WGS sequence"/>
</dbReference>
<dbReference type="AlphaFoldDB" id="A0A4U0TW76"/>
<keyword evidence="5" id="KW-1185">Reference proteome</keyword>
<evidence type="ECO:0000259" key="2">
    <source>
        <dbReference type="Pfam" id="PF10373"/>
    </source>
</evidence>
<feature type="compositionally biased region" description="Polar residues" evidence="1">
    <location>
        <begin position="718"/>
        <end position="771"/>
    </location>
</feature>
<dbReference type="InterPro" id="IPR011990">
    <property type="entry name" value="TPR-like_helical_dom_sf"/>
</dbReference>
<evidence type="ECO:0008006" key="6">
    <source>
        <dbReference type="Google" id="ProtNLM"/>
    </source>
</evidence>
<proteinExistence type="predicted"/>
<reference evidence="4 5" key="1">
    <citation type="submission" date="2017-03" db="EMBL/GenBank/DDBJ databases">
        <title>Genomes of endolithic fungi from Antarctica.</title>
        <authorList>
            <person name="Coleine C."/>
            <person name="Masonjones S."/>
            <person name="Stajich J.E."/>
        </authorList>
    </citation>
    <scope>NUCLEOTIDE SEQUENCE [LARGE SCALE GENOMIC DNA]</scope>
    <source>
        <strain evidence="4 5">CCFEE 6315</strain>
    </source>
</reference>
<feature type="domain" description="DNA/RNA-binding" evidence="2">
    <location>
        <begin position="185"/>
        <end position="463"/>
    </location>
</feature>
<evidence type="ECO:0000313" key="4">
    <source>
        <dbReference type="EMBL" id="TKA26630.1"/>
    </source>
</evidence>
<name>A0A4U0TW76_9PEZI</name>
<comment type="caution">
    <text evidence="4">The sequence shown here is derived from an EMBL/GenBank/DDBJ whole genome shotgun (WGS) entry which is preliminary data.</text>
</comment>
<dbReference type="Gene3D" id="1.25.40.10">
    <property type="entry name" value="Tetratricopeptide repeat domain"/>
    <property type="match status" value="1"/>
</dbReference>
<dbReference type="EMBL" id="NAJL01000027">
    <property type="protein sequence ID" value="TKA26630.1"/>
    <property type="molecule type" value="Genomic_DNA"/>
</dbReference>
<accession>A0A4U0TW76</accession>
<dbReference type="Pfam" id="PF10373">
    <property type="entry name" value="EST1_DNA_bind"/>
    <property type="match status" value="1"/>
</dbReference>
<evidence type="ECO:0000259" key="3">
    <source>
        <dbReference type="Pfam" id="PF10374"/>
    </source>
</evidence>
<feature type="region of interest" description="Disordered" evidence="1">
    <location>
        <begin position="662"/>
        <end position="700"/>
    </location>
</feature>
<feature type="compositionally biased region" description="Basic and acidic residues" evidence="1">
    <location>
        <begin position="544"/>
        <end position="553"/>
    </location>
</feature>
<feature type="compositionally biased region" description="Low complexity" evidence="1">
    <location>
        <begin position="673"/>
        <end position="687"/>
    </location>
</feature>
<feature type="domain" description="Telomerase activating protein Est1-like N-terminal" evidence="3">
    <location>
        <begin position="55"/>
        <end position="172"/>
    </location>
</feature>
<feature type="region of interest" description="Disordered" evidence="1">
    <location>
        <begin position="543"/>
        <end position="602"/>
    </location>
</feature>
<dbReference type="Pfam" id="PF10374">
    <property type="entry name" value="EST1"/>
    <property type="match status" value="1"/>
</dbReference>
<organism evidence="4 5">
    <name type="scientific">Salinomyces thailandicus</name>
    <dbReference type="NCBI Taxonomy" id="706561"/>
    <lineage>
        <taxon>Eukaryota</taxon>
        <taxon>Fungi</taxon>
        <taxon>Dikarya</taxon>
        <taxon>Ascomycota</taxon>
        <taxon>Pezizomycotina</taxon>
        <taxon>Dothideomycetes</taxon>
        <taxon>Dothideomycetidae</taxon>
        <taxon>Mycosphaerellales</taxon>
        <taxon>Teratosphaeriaceae</taxon>
        <taxon>Salinomyces</taxon>
    </lineage>
</organism>
<dbReference type="InterPro" id="IPR018834">
    <property type="entry name" value="DNA/RNA-bd_Est1-type"/>
</dbReference>
<feature type="region of interest" description="Disordered" evidence="1">
    <location>
        <begin position="614"/>
        <end position="640"/>
    </location>
</feature>
<dbReference type="PANTHER" id="PTHR15696">
    <property type="entry name" value="SMG-7 SUPPRESSOR WITH MORPHOLOGICAL EFFECT ON GENITALIA PROTEIN 7"/>
    <property type="match status" value="1"/>
</dbReference>
<evidence type="ECO:0000256" key="1">
    <source>
        <dbReference type="SAM" id="MobiDB-lite"/>
    </source>
</evidence>
<dbReference type="InterPro" id="IPR045153">
    <property type="entry name" value="Est1/Ebs1-like"/>
</dbReference>
<protein>
    <recommendedName>
        <fullName evidence="6">Protein SMG7</fullName>
    </recommendedName>
</protein>